<evidence type="ECO:0000313" key="5">
    <source>
        <dbReference type="EMBL" id="EGV62142.1"/>
    </source>
</evidence>
<dbReference type="Proteomes" id="UP000000707">
    <property type="component" value="Unassembled WGS sequence"/>
</dbReference>
<dbReference type="AlphaFoldDB" id="G3BB54"/>
<dbReference type="Pfam" id="PF00566">
    <property type="entry name" value="RabGAP-TBC"/>
    <property type="match status" value="1"/>
</dbReference>
<reference evidence="5 6" key="1">
    <citation type="journal article" date="2011" name="Proc. Natl. Acad. Sci. U.S.A.">
        <title>Comparative genomics of xylose-fermenting fungi for enhanced biofuel production.</title>
        <authorList>
            <person name="Wohlbach D.J."/>
            <person name="Kuo A."/>
            <person name="Sato T.K."/>
            <person name="Potts K.M."/>
            <person name="Salamov A.A."/>
            <person name="LaButti K.M."/>
            <person name="Sun H."/>
            <person name="Clum A."/>
            <person name="Pangilinan J.L."/>
            <person name="Lindquist E.A."/>
            <person name="Lucas S."/>
            <person name="Lapidus A."/>
            <person name="Jin M."/>
            <person name="Gunawan C."/>
            <person name="Balan V."/>
            <person name="Dale B.E."/>
            <person name="Jeffries T.W."/>
            <person name="Zinkel R."/>
            <person name="Barry K.W."/>
            <person name="Grigoriev I.V."/>
            <person name="Gasch A.P."/>
        </authorList>
    </citation>
    <scope>NUCLEOTIDE SEQUENCE [LARGE SCALE GENOMIC DNA]</scope>
    <source>
        <strain evidence="6">ATCC 10573 / BCRC 21748 / CBS 615 / JCM 9827 / NBRC 10315 / NRRL Y-1498 / VKM Y-70</strain>
    </source>
</reference>
<keyword evidence="3" id="KW-0472">Membrane</keyword>
<name>G3BB54_CANTC</name>
<dbReference type="PANTHER" id="PTHR20913:SF7">
    <property type="entry name" value="RE60063P"/>
    <property type="match status" value="1"/>
</dbReference>
<dbReference type="InterPro" id="IPR000195">
    <property type="entry name" value="Rab-GAP-TBC_dom"/>
</dbReference>
<keyword evidence="6" id="KW-1185">Reference proteome</keyword>
<dbReference type="GO" id="GO:0006888">
    <property type="term" value="P:endoplasmic reticulum to Golgi vesicle-mediated transport"/>
    <property type="evidence" value="ECO:0007669"/>
    <property type="project" value="TreeGrafter"/>
</dbReference>
<dbReference type="eggNOG" id="KOG2595">
    <property type="taxonomic scope" value="Eukaryota"/>
</dbReference>
<evidence type="ECO:0000313" key="6">
    <source>
        <dbReference type="Proteomes" id="UP000000707"/>
    </source>
</evidence>
<dbReference type="Gene3D" id="1.10.8.1310">
    <property type="match status" value="1"/>
</dbReference>
<dbReference type="OrthoDB" id="206700at2759"/>
<feature type="transmembrane region" description="Helical" evidence="3">
    <location>
        <begin position="588"/>
        <end position="607"/>
    </location>
</feature>
<dbReference type="KEGG" id="cten:18246034"/>
<keyword evidence="3" id="KW-0812">Transmembrane</keyword>
<dbReference type="GO" id="GO:0005096">
    <property type="term" value="F:GTPase activator activity"/>
    <property type="evidence" value="ECO:0007669"/>
    <property type="project" value="UniProtKB-KW"/>
</dbReference>
<evidence type="ECO:0000256" key="1">
    <source>
        <dbReference type="ARBA" id="ARBA00022468"/>
    </source>
</evidence>
<feature type="domain" description="Rab-GAP TBC" evidence="4">
    <location>
        <begin position="135"/>
        <end position="370"/>
    </location>
</feature>
<proteinExistence type="predicted"/>
<dbReference type="SUPFAM" id="SSF47923">
    <property type="entry name" value="Ypt/Rab-GAP domain of gyp1p"/>
    <property type="match status" value="1"/>
</dbReference>
<sequence length="652" mass="74493">MIAVSEGYLDNPRRSPTIEERQLDSVDPVEVSVPAPSPARVDPPPEPRESLLFSGDPHNHTTTQTSIPRHPSDSNDSQQDWVSMDVDKFGKSFYTSETGPLNDQIKSLKTRTLYEYLNSCKHNEIIEYSRSTDGLVNNDIRRGAWPVLLGLVDWNEPGDTDARLVSSVDASMFLEDLSINDVPLHKDEEQVKLDIKRSFTILNHIKCSFASLPQTDSYSDEQISYLKKTLLNLVVKLLRKYPSLHYYQGFHDIASIILVVCYDPTRNKVDETRSFKLLEALTLNHLRDFMISDINLSLVHLKLIPTVLEIVDHRFFKLVKQLSNSYVASDGAYYDYSLYQGLSCILTLFSHDINDLGQLLMLWDFSLSYHSVLINIYIYVAALMFKRDEIFKALHIKDSDNNFANVDKDLLHNLLSSNSLFRDLTDSDMVKILNKAKHYYETYPIMNLSNSTFTYELWFKQYNKSSVLLTTSVPYRSSPDGSLANDPKVVQQYVETQDREMARLMVYNLETESKVFEDHQLEESTDFDTSLNNSLSSSMSSLHSSTASLNTKILKTSSMYFKKLLFSDSNDDSEGPPIKRNNVFKLTTLYKISLTVGFLGFLLHFLVTRQSHNVILKYFDMNLNSFKLSSVGGWLNRVGLGNVRNSLYGYSG</sequence>
<keyword evidence="3" id="KW-1133">Transmembrane helix</keyword>
<evidence type="ECO:0000256" key="2">
    <source>
        <dbReference type="SAM" id="MobiDB-lite"/>
    </source>
</evidence>
<evidence type="ECO:0000256" key="3">
    <source>
        <dbReference type="SAM" id="Phobius"/>
    </source>
</evidence>
<dbReference type="EMBL" id="GL996527">
    <property type="protein sequence ID" value="EGV62142.1"/>
    <property type="molecule type" value="Genomic_DNA"/>
</dbReference>
<dbReference type="GO" id="GO:0005789">
    <property type="term" value="C:endoplasmic reticulum membrane"/>
    <property type="evidence" value="ECO:0007669"/>
    <property type="project" value="TreeGrafter"/>
</dbReference>
<accession>G3BB54</accession>
<gene>
    <name evidence="5" type="ORF">CANTEDRAFT_108496</name>
</gene>
<keyword evidence="1" id="KW-0343">GTPase activation</keyword>
<feature type="compositionally biased region" description="Low complexity" evidence="2">
    <location>
        <begin position="25"/>
        <end position="34"/>
    </location>
</feature>
<protein>
    <recommendedName>
        <fullName evidence="4">Rab-GAP TBC domain-containing protein</fullName>
    </recommendedName>
</protein>
<organism evidence="6">
    <name type="scientific">Candida tenuis (strain ATCC 10573 / BCRC 21748 / CBS 615 / JCM 9827 / NBRC 10315 / NRRL Y-1498 / VKM Y-70)</name>
    <name type="common">Yeast</name>
    <name type="synonym">Yamadazyma tenuis</name>
    <dbReference type="NCBI Taxonomy" id="590646"/>
    <lineage>
        <taxon>Eukaryota</taxon>
        <taxon>Fungi</taxon>
        <taxon>Dikarya</taxon>
        <taxon>Ascomycota</taxon>
        <taxon>Saccharomycotina</taxon>
        <taxon>Pichiomycetes</taxon>
        <taxon>Debaryomycetaceae</taxon>
        <taxon>Yamadazyma</taxon>
    </lineage>
</organism>
<feature type="compositionally biased region" description="Basic and acidic residues" evidence="2">
    <location>
        <begin position="11"/>
        <end position="24"/>
    </location>
</feature>
<evidence type="ECO:0000259" key="4">
    <source>
        <dbReference type="PROSITE" id="PS50086"/>
    </source>
</evidence>
<dbReference type="SMART" id="SM00164">
    <property type="entry name" value="TBC"/>
    <property type="match status" value="1"/>
</dbReference>
<dbReference type="InterPro" id="IPR035969">
    <property type="entry name" value="Rab-GAP_TBC_sf"/>
</dbReference>
<dbReference type="PANTHER" id="PTHR20913">
    <property type="entry name" value="TBC1 DOMAIN FAMILY MEMBER 20/GTPASE"/>
    <property type="match status" value="1"/>
</dbReference>
<dbReference type="GeneID" id="18246034"/>
<feature type="region of interest" description="Disordered" evidence="2">
    <location>
        <begin position="1"/>
        <end position="80"/>
    </location>
</feature>
<dbReference type="PROSITE" id="PS50086">
    <property type="entry name" value="TBC_RABGAP"/>
    <property type="match status" value="1"/>
</dbReference>
<dbReference type="HOGENOM" id="CLU_412174_0_0_1"/>
<dbReference type="Gene3D" id="1.10.472.80">
    <property type="entry name" value="Ypt/Rab-GAP domain of gyp1p, domain 3"/>
    <property type="match status" value="1"/>
</dbReference>
<dbReference type="InterPro" id="IPR045913">
    <property type="entry name" value="TBC20/Gyp8-like"/>
</dbReference>
<dbReference type="STRING" id="590646.G3BB54"/>